<accession>A0A5M6CS23</accession>
<evidence type="ECO:0000313" key="3">
    <source>
        <dbReference type="EMBL" id="KAA5537994.1"/>
    </source>
</evidence>
<proteinExistence type="predicted"/>
<evidence type="ECO:0000256" key="2">
    <source>
        <dbReference type="SAM" id="Phobius"/>
    </source>
</evidence>
<sequence length="498" mass="55554">MARAIGSVAAAFFFGSLIGYFLLSRFVGLIAQPVWVPTSPAVIGTLCGAVFAIFTACHQMRRLARQREIEALAGSSGWKYSPKGSDWVVDKIKQLTGYRGAWWLENELHMRIDDVGMTVGDLYHRTSGQETSQTTKRTAAHFQSEHFNFPHFTLQREGKLLTFVSDLIGVKDIDFSGAPDFSQAYHLSSDDPEATRQLFTKDCLDFFADDHGWEIRAERDQLLIARDNLIDPKDHLAFIEKAKSILALFLKSQEQQVKSAPDHPAPGSTIPPVATEPRGASTAKHPLTTGLKESRVQTEASGHEDQSWLARRIEANTADWTEIEHFLRSPPPREVPAAIRRQRAGTNGVLLIGFLGVVGMIVLVLFLLGVVQADKIGFWWAVVTGMILISITILISVLVHTRQKNIRILRTGRLHSAEIVEVRHTGWEVNSQPQFAVSYRYHAAGQTRMKHCKLYGAHGELAREVKESGEETPVLIDPESPDHCVLGIQLTNPFRVRL</sequence>
<feature type="region of interest" description="Disordered" evidence="1">
    <location>
        <begin position="257"/>
        <end position="303"/>
    </location>
</feature>
<keyword evidence="4" id="KW-1185">Reference proteome</keyword>
<feature type="transmembrane region" description="Helical" evidence="2">
    <location>
        <begin position="377"/>
        <end position="399"/>
    </location>
</feature>
<feature type="transmembrane region" description="Helical" evidence="2">
    <location>
        <begin position="349"/>
        <end position="371"/>
    </location>
</feature>
<organism evidence="3 4">
    <name type="scientific">Roseiconus nitratireducens</name>
    <dbReference type="NCBI Taxonomy" id="2605748"/>
    <lineage>
        <taxon>Bacteria</taxon>
        <taxon>Pseudomonadati</taxon>
        <taxon>Planctomycetota</taxon>
        <taxon>Planctomycetia</taxon>
        <taxon>Pirellulales</taxon>
        <taxon>Pirellulaceae</taxon>
        <taxon>Roseiconus</taxon>
    </lineage>
</organism>
<dbReference type="EMBL" id="VWOX01000034">
    <property type="protein sequence ID" value="KAA5537994.1"/>
    <property type="molecule type" value="Genomic_DNA"/>
</dbReference>
<dbReference type="AlphaFoldDB" id="A0A5M6CS23"/>
<dbReference type="Proteomes" id="UP000324479">
    <property type="component" value="Unassembled WGS sequence"/>
</dbReference>
<evidence type="ECO:0000313" key="4">
    <source>
        <dbReference type="Proteomes" id="UP000324479"/>
    </source>
</evidence>
<keyword evidence="2" id="KW-0472">Membrane</keyword>
<gene>
    <name evidence="3" type="ORF">FYK55_27850</name>
</gene>
<feature type="transmembrane region" description="Helical" evidence="2">
    <location>
        <begin position="7"/>
        <end position="28"/>
    </location>
</feature>
<name>A0A5M6CS23_9BACT</name>
<protein>
    <submittedName>
        <fullName evidence="3">Uncharacterized protein</fullName>
    </submittedName>
</protein>
<dbReference type="RefSeq" id="WP_150079898.1">
    <property type="nucleotide sequence ID" value="NZ_VWOX01000034.1"/>
</dbReference>
<keyword evidence="2" id="KW-0812">Transmembrane</keyword>
<reference evidence="3 4" key="1">
    <citation type="submission" date="2019-08" db="EMBL/GenBank/DDBJ databases">
        <authorList>
            <person name="Dhanesh K."/>
            <person name="Kumar G."/>
            <person name="Sasikala C."/>
            <person name="Venkata Ramana C."/>
        </authorList>
    </citation>
    <scope>NUCLEOTIDE SEQUENCE [LARGE SCALE GENOMIC DNA]</scope>
    <source>
        <strain evidence="3 4">JC645</strain>
    </source>
</reference>
<feature type="compositionally biased region" description="Basic and acidic residues" evidence="1">
    <location>
        <begin position="292"/>
        <end position="303"/>
    </location>
</feature>
<feature type="transmembrane region" description="Helical" evidence="2">
    <location>
        <begin position="34"/>
        <end position="57"/>
    </location>
</feature>
<evidence type="ECO:0000256" key="1">
    <source>
        <dbReference type="SAM" id="MobiDB-lite"/>
    </source>
</evidence>
<keyword evidence="2" id="KW-1133">Transmembrane helix</keyword>
<comment type="caution">
    <text evidence="3">The sequence shown here is derived from an EMBL/GenBank/DDBJ whole genome shotgun (WGS) entry which is preliminary data.</text>
</comment>